<accession>A0A2R6TBQ5</accession>
<dbReference type="AlphaFoldDB" id="A0A2R6TBQ5"/>
<evidence type="ECO:0000313" key="2">
    <source>
        <dbReference type="EMBL" id="PTL88067.1"/>
    </source>
</evidence>
<proteinExistence type="predicted"/>
<evidence type="ECO:0000313" key="3">
    <source>
        <dbReference type="Proteomes" id="UP000241022"/>
    </source>
</evidence>
<sequence>MTENDDIKHNLMLNIKRLEGILERIDKYCHNYDQEKVDASVAVLKIKSSIENLREIIPEMSRDAESIDQETDKPEEEKD</sequence>
<evidence type="ECO:0000256" key="1">
    <source>
        <dbReference type="SAM" id="MobiDB-lite"/>
    </source>
</evidence>
<reference evidence="2 3" key="1">
    <citation type="submission" date="2018-04" db="EMBL/GenBank/DDBJ databases">
        <title>Transcriptomics of ammonia oxidizing archaea.</title>
        <authorList>
            <person name="Carini P."/>
        </authorList>
    </citation>
    <scope>NUCLEOTIDE SEQUENCE [LARGE SCALE GENOMIC DNA]</scope>
    <source>
        <strain evidence="2 3">U25</strain>
    </source>
</reference>
<protein>
    <submittedName>
        <fullName evidence="2">Uncharacterized protein</fullName>
    </submittedName>
</protein>
<dbReference type="GeneID" id="24816719"/>
<comment type="caution">
    <text evidence="2">The sequence shown here is derived from an EMBL/GenBank/DDBJ whole genome shotgun (WGS) entry which is preliminary data.</text>
</comment>
<name>A0A2R6TBQ5_9ARCH</name>
<dbReference type="RefSeq" id="WP_048105422.1">
    <property type="nucleotide sequence ID" value="NZ_CP007026.1"/>
</dbReference>
<feature type="region of interest" description="Disordered" evidence="1">
    <location>
        <begin position="59"/>
        <end position="79"/>
    </location>
</feature>
<gene>
    <name evidence="2" type="ORF">A7X95_02010</name>
</gene>
<dbReference type="EMBL" id="LXWN01000001">
    <property type="protein sequence ID" value="PTL88067.1"/>
    <property type="molecule type" value="Genomic_DNA"/>
</dbReference>
<organism evidence="2 3">
    <name type="scientific">Candidatus Nitrosopelagicus brevis</name>
    <dbReference type="NCBI Taxonomy" id="1410606"/>
    <lineage>
        <taxon>Archaea</taxon>
        <taxon>Nitrososphaerota</taxon>
    </lineage>
</organism>
<dbReference type="Proteomes" id="UP000241022">
    <property type="component" value="Unassembled WGS sequence"/>
</dbReference>
<keyword evidence="3" id="KW-1185">Reference proteome</keyword>